<feature type="domain" description="OmpR/PhoB-type" evidence="9">
    <location>
        <begin position="123"/>
        <end position="220"/>
    </location>
</feature>
<keyword evidence="3" id="KW-0805">Transcription regulation</keyword>
<dbReference type="Pfam" id="PF00486">
    <property type="entry name" value="Trans_reg_C"/>
    <property type="match status" value="1"/>
</dbReference>
<dbReference type="InterPro" id="IPR011006">
    <property type="entry name" value="CheY-like_superfamily"/>
</dbReference>
<evidence type="ECO:0000313" key="10">
    <source>
        <dbReference type="EMBL" id="MBE0367784.1"/>
    </source>
</evidence>
<comment type="caution">
    <text evidence="10">The sequence shown here is derived from an EMBL/GenBank/DDBJ whole genome shotgun (WGS) entry which is preliminary data.</text>
</comment>
<organism evidence="10 11">
    <name type="scientific">Pseudoalteromonas aurantia 208</name>
    <dbReference type="NCBI Taxonomy" id="1314867"/>
    <lineage>
        <taxon>Bacteria</taxon>
        <taxon>Pseudomonadati</taxon>
        <taxon>Pseudomonadota</taxon>
        <taxon>Gammaproteobacteria</taxon>
        <taxon>Alteromonadales</taxon>
        <taxon>Pseudoalteromonadaceae</taxon>
        <taxon>Pseudoalteromonas</taxon>
    </lineage>
</organism>
<keyword evidence="1 6" id="KW-0597">Phosphoprotein</keyword>
<evidence type="ECO:0000256" key="3">
    <source>
        <dbReference type="ARBA" id="ARBA00023015"/>
    </source>
</evidence>
<accession>A0ABR9E9W8</accession>
<dbReference type="InterPro" id="IPR001789">
    <property type="entry name" value="Sig_transdc_resp-reg_receiver"/>
</dbReference>
<proteinExistence type="predicted"/>
<dbReference type="PROSITE" id="PS51755">
    <property type="entry name" value="OMPR_PHOB"/>
    <property type="match status" value="1"/>
</dbReference>
<evidence type="ECO:0008006" key="12">
    <source>
        <dbReference type="Google" id="ProtNLM"/>
    </source>
</evidence>
<keyword evidence="5" id="KW-0804">Transcription</keyword>
<feature type="modified residue" description="4-aspartylphosphate" evidence="6">
    <location>
        <position position="51"/>
    </location>
</feature>
<evidence type="ECO:0000256" key="4">
    <source>
        <dbReference type="ARBA" id="ARBA00023125"/>
    </source>
</evidence>
<dbReference type="InterPro" id="IPR036388">
    <property type="entry name" value="WH-like_DNA-bd_sf"/>
</dbReference>
<dbReference type="Gene3D" id="3.40.50.2300">
    <property type="match status" value="1"/>
</dbReference>
<feature type="domain" description="Response regulatory" evidence="8">
    <location>
        <begin position="2"/>
        <end position="116"/>
    </location>
</feature>
<dbReference type="RefSeq" id="WP_192507161.1">
    <property type="nucleotide sequence ID" value="NZ_AQGV01000012.1"/>
</dbReference>
<evidence type="ECO:0000259" key="9">
    <source>
        <dbReference type="PROSITE" id="PS51755"/>
    </source>
</evidence>
<dbReference type="SMART" id="SM00448">
    <property type="entry name" value="REC"/>
    <property type="match status" value="1"/>
</dbReference>
<evidence type="ECO:0000256" key="7">
    <source>
        <dbReference type="PROSITE-ProRule" id="PRU01091"/>
    </source>
</evidence>
<dbReference type="SMART" id="SM00862">
    <property type="entry name" value="Trans_reg_C"/>
    <property type="match status" value="1"/>
</dbReference>
<dbReference type="InterPro" id="IPR001867">
    <property type="entry name" value="OmpR/PhoB-type_DNA-bd"/>
</dbReference>
<dbReference type="SUPFAM" id="SSF52172">
    <property type="entry name" value="CheY-like"/>
    <property type="match status" value="1"/>
</dbReference>
<evidence type="ECO:0000256" key="6">
    <source>
        <dbReference type="PROSITE-ProRule" id="PRU00169"/>
    </source>
</evidence>
<dbReference type="PANTHER" id="PTHR48111">
    <property type="entry name" value="REGULATOR OF RPOS"/>
    <property type="match status" value="1"/>
</dbReference>
<dbReference type="InterPro" id="IPR016032">
    <property type="entry name" value="Sig_transdc_resp-reg_C-effctor"/>
</dbReference>
<evidence type="ECO:0000256" key="5">
    <source>
        <dbReference type="ARBA" id="ARBA00023163"/>
    </source>
</evidence>
<dbReference type="CDD" id="cd17574">
    <property type="entry name" value="REC_OmpR"/>
    <property type="match status" value="1"/>
</dbReference>
<keyword evidence="11" id="KW-1185">Reference proteome</keyword>
<dbReference type="Pfam" id="PF00072">
    <property type="entry name" value="Response_reg"/>
    <property type="match status" value="1"/>
</dbReference>
<reference evidence="10 11" key="1">
    <citation type="submission" date="2015-03" db="EMBL/GenBank/DDBJ databases">
        <title>Genome sequence of Pseudoalteromonas aurantia.</title>
        <authorList>
            <person name="Xie B.-B."/>
            <person name="Rong J.-C."/>
            <person name="Qin Q.-L."/>
            <person name="Zhang Y.-Z."/>
        </authorList>
    </citation>
    <scope>NUCLEOTIDE SEQUENCE [LARGE SCALE GENOMIC DNA]</scope>
    <source>
        <strain evidence="10 11">208</strain>
    </source>
</reference>
<name>A0ABR9E9W8_9GAMM</name>
<dbReference type="PANTHER" id="PTHR48111:SF22">
    <property type="entry name" value="REGULATOR OF RPOS"/>
    <property type="match status" value="1"/>
</dbReference>
<dbReference type="EMBL" id="AQGV01000012">
    <property type="protein sequence ID" value="MBE0367784.1"/>
    <property type="molecule type" value="Genomic_DNA"/>
</dbReference>
<sequence length="223" mass="25140">MKVLIVEDDKDLSLAISDYLEMHGAECDFAYDGKMGVELSINNPFDCIILDLMLPKIHGFDVCKTLREQGCLTPILMLTACDTDEEQLMGFAAGLDDYVTKPCHMSLLWARLQALHRRNNPILASFIVGDLSIFPKEHRAMRADTELKLTPTGWKILEFLARNSPQVVTKTQLEEHIWPHEDVETGTLNVHLHQLRKVVDKPFPATLIHTHVGVGLSLREATT</sequence>
<gene>
    <name evidence="10" type="ORF">PAUR_a1223</name>
</gene>
<dbReference type="PROSITE" id="PS50110">
    <property type="entry name" value="RESPONSE_REGULATORY"/>
    <property type="match status" value="1"/>
</dbReference>
<protein>
    <recommendedName>
        <fullName evidence="12">DNA-binding response regulator</fullName>
    </recommendedName>
</protein>
<evidence type="ECO:0000256" key="1">
    <source>
        <dbReference type="ARBA" id="ARBA00022553"/>
    </source>
</evidence>
<dbReference type="SUPFAM" id="SSF46894">
    <property type="entry name" value="C-terminal effector domain of the bipartite response regulators"/>
    <property type="match status" value="1"/>
</dbReference>
<dbReference type="Proteomes" id="UP000615755">
    <property type="component" value="Unassembled WGS sequence"/>
</dbReference>
<evidence type="ECO:0000256" key="2">
    <source>
        <dbReference type="ARBA" id="ARBA00023012"/>
    </source>
</evidence>
<keyword evidence="4 7" id="KW-0238">DNA-binding</keyword>
<dbReference type="Gene3D" id="1.10.10.10">
    <property type="entry name" value="Winged helix-like DNA-binding domain superfamily/Winged helix DNA-binding domain"/>
    <property type="match status" value="1"/>
</dbReference>
<feature type="DNA-binding region" description="OmpR/PhoB-type" evidence="7">
    <location>
        <begin position="123"/>
        <end position="220"/>
    </location>
</feature>
<dbReference type="InterPro" id="IPR039420">
    <property type="entry name" value="WalR-like"/>
</dbReference>
<evidence type="ECO:0000259" key="8">
    <source>
        <dbReference type="PROSITE" id="PS50110"/>
    </source>
</evidence>
<dbReference type="CDD" id="cd00383">
    <property type="entry name" value="trans_reg_C"/>
    <property type="match status" value="1"/>
</dbReference>
<keyword evidence="2" id="KW-0902">Two-component regulatory system</keyword>
<evidence type="ECO:0000313" key="11">
    <source>
        <dbReference type="Proteomes" id="UP000615755"/>
    </source>
</evidence>